<dbReference type="PANTHER" id="PTHR33064">
    <property type="entry name" value="POL PROTEIN"/>
    <property type="match status" value="1"/>
</dbReference>
<feature type="domain" description="Reverse transcriptase/retrotransposon-derived protein RNase H-like" evidence="1">
    <location>
        <begin position="121"/>
        <end position="166"/>
    </location>
</feature>
<name>A0A834WUW4_9FABA</name>
<dbReference type="EMBL" id="JAAIUW010000005">
    <property type="protein sequence ID" value="KAF7833048.1"/>
    <property type="molecule type" value="Genomic_DNA"/>
</dbReference>
<dbReference type="SUPFAM" id="SSF56672">
    <property type="entry name" value="DNA/RNA polymerases"/>
    <property type="match status" value="1"/>
</dbReference>
<dbReference type="Pfam" id="PF17919">
    <property type="entry name" value="RT_RNaseH_2"/>
    <property type="match status" value="1"/>
</dbReference>
<dbReference type="AlphaFoldDB" id="A0A834WUW4"/>
<comment type="caution">
    <text evidence="2">The sequence shown here is derived from an EMBL/GenBank/DDBJ whole genome shotgun (WGS) entry which is preliminary data.</text>
</comment>
<keyword evidence="3" id="KW-1185">Reference proteome</keyword>
<dbReference type="InterPro" id="IPR051320">
    <property type="entry name" value="Viral_Replic_Matur_Polypro"/>
</dbReference>
<dbReference type="OrthoDB" id="1436249at2759"/>
<dbReference type="Gene3D" id="3.30.70.270">
    <property type="match status" value="1"/>
</dbReference>
<proteinExistence type="predicted"/>
<evidence type="ECO:0000259" key="1">
    <source>
        <dbReference type="Pfam" id="PF17919"/>
    </source>
</evidence>
<dbReference type="InterPro" id="IPR043128">
    <property type="entry name" value="Rev_trsase/Diguanyl_cyclase"/>
</dbReference>
<gene>
    <name evidence="2" type="ORF">G2W53_015381</name>
</gene>
<dbReference type="InterPro" id="IPR043502">
    <property type="entry name" value="DNA/RNA_pol_sf"/>
</dbReference>
<reference evidence="2" key="1">
    <citation type="submission" date="2020-09" db="EMBL/GenBank/DDBJ databases">
        <title>Genome-Enabled Discovery of Anthraquinone Biosynthesis in Senna tora.</title>
        <authorList>
            <person name="Kang S.-H."/>
            <person name="Pandey R.P."/>
            <person name="Lee C.-M."/>
            <person name="Sim J.-S."/>
            <person name="Jeong J.-T."/>
            <person name="Choi B.-S."/>
            <person name="Jung M."/>
            <person name="Ginzburg D."/>
            <person name="Zhao K."/>
            <person name="Won S.Y."/>
            <person name="Oh T.-J."/>
            <person name="Yu Y."/>
            <person name="Kim N.-H."/>
            <person name="Lee O.R."/>
            <person name="Lee T.-H."/>
            <person name="Bashyal P."/>
            <person name="Kim T.-S."/>
            <person name="Lee W.-H."/>
            <person name="Kawkins C."/>
            <person name="Kim C.-K."/>
            <person name="Kim J.S."/>
            <person name="Ahn B.O."/>
            <person name="Rhee S.Y."/>
            <person name="Sohng J.K."/>
        </authorList>
    </citation>
    <scope>NUCLEOTIDE SEQUENCE</scope>
    <source>
        <tissue evidence="2">Leaf</tissue>
    </source>
</reference>
<organism evidence="2 3">
    <name type="scientific">Senna tora</name>
    <dbReference type="NCBI Taxonomy" id="362788"/>
    <lineage>
        <taxon>Eukaryota</taxon>
        <taxon>Viridiplantae</taxon>
        <taxon>Streptophyta</taxon>
        <taxon>Embryophyta</taxon>
        <taxon>Tracheophyta</taxon>
        <taxon>Spermatophyta</taxon>
        <taxon>Magnoliopsida</taxon>
        <taxon>eudicotyledons</taxon>
        <taxon>Gunneridae</taxon>
        <taxon>Pentapetalae</taxon>
        <taxon>rosids</taxon>
        <taxon>fabids</taxon>
        <taxon>Fabales</taxon>
        <taxon>Fabaceae</taxon>
        <taxon>Caesalpinioideae</taxon>
        <taxon>Cassia clade</taxon>
        <taxon>Senna</taxon>
    </lineage>
</organism>
<protein>
    <submittedName>
        <fullName evidence="2">Ty3/gypsy retrotransposon protein</fullName>
    </submittedName>
</protein>
<accession>A0A834WUW4</accession>
<dbReference type="FunFam" id="3.30.70.270:FF:000020">
    <property type="entry name" value="Transposon Tf2-6 polyprotein-like Protein"/>
    <property type="match status" value="1"/>
</dbReference>
<dbReference type="PANTHER" id="PTHR33064:SF37">
    <property type="entry name" value="RIBONUCLEASE H"/>
    <property type="match status" value="1"/>
</dbReference>
<evidence type="ECO:0000313" key="2">
    <source>
        <dbReference type="EMBL" id="KAF7833048.1"/>
    </source>
</evidence>
<evidence type="ECO:0000313" key="3">
    <source>
        <dbReference type="Proteomes" id="UP000634136"/>
    </source>
</evidence>
<dbReference type="InterPro" id="IPR041577">
    <property type="entry name" value="RT_RNaseH_2"/>
</dbReference>
<sequence>MGRADLVLGIKWLASLNTIQVNWNEMILFFNLNGKEIKLQGVANRSSTIASFQSLSKEPETAWDTIPLQFKKSVLESPIPVNVKELHGSLGLTSYYHRLVKGYGQIGRPLTDLTKKNAFRWSPRAEAAFIQLNTTLTTAPILHMLDFSKQFTVECDASLDGFGAILL</sequence>
<dbReference type="Proteomes" id="UP000634136">
    <property type="component" value="Unassembled WGS sequence"/>
</dbReference>